<dbReference type="Pfam" id="PF13640">
    <property type="entry name" value="2OG-FeII_Oxy_3"/>
    <property type="match status" value="1"/>
</dbReference>
<dbReference type="PANTHER" id="PTHR10869:SF246">
    <property type="entry name" value="TRANSMEMBRANE PROLYL 4-HYDROXYLASE"/>
    <property type="match status" value="1"/>
</dbReference>
<gene>
    <name evidence="7" type="ORF">CTEN210_05258</name>
</gene>
<keyword evidence="3" id="KW-0223">Dioxygenase</keyword>
<comment type="caution">
    <text evidence="7">The sequence shown here is derived from an EMBL/GenBank/DDBJ whole genome shotgun (WGS) entry which is preliminary data.</text>
</comment>
<evidence type="ECO:0000256" key="5">
    <source>
        <dbReference type="ARBA" id="ARBA00023004"/>
    </source>
</evidence>
<feature type="domain" description="Prolyl 4-hydroxylase alpha subunit" evidence="6">
    <location>
        <begin position="93"/>
        <end position="314"/>
    </location>
</feature>
<name>A0AAD3H3K2_9STRA</name>
<dbReference type="EMBL" id="BLLK01000029">
    <property type="protein sequence ID" value="GFH48783.1"/>
    <property type="molecule type" value="Genomic_DNA"/>
</dbReference>
<dbReference type="PANTHER" id="PTHR10869">
    <property type="entry name" value="PROLYL 4-HYDROXYLASE ALPHA SUBUNIT"/>
    <property type="match status" value="1"/>
</dbReference>
<protein>
    <recommendedName>
        <fullName evidence="6">Prolyl 4-hydroxylase alpha subunit domain-containing protein</fullName>
    </recommendedName>
</protein>
<proteinExistence type="predicted"/>
<dbReference type="AlphaFoldDB" id="A0AAD3H3K2"/>
<dbReference type="InterPro" id="IPR045054">
    <property type="entry name" value="P4HA-like"/>
</dbReference>
<organism evidence="7 8">
    <name type="scientific">Chaetoceros tenuissimus</name>
    <dbReference type="NCBI Taxonomy" id="426638"/>
    <lineage>
        <taxon>Eukaryota</taxon>
        <taxon>Sar</taxon>
        <taxon>Stramenopiles</taxon>
        <taxon>Ochrophyta</taxon>
        <taxon>Bacillariophyta</taxon>
        <taxon>Coscinodiscophyceae</taxon>
        <taxon>Chaetocerotophycidae</taxon>
        <taxon>Chaetocerotales</taxon>
        <taxon>Chaetocerotaceae</taxon>
        <taxon>Chaetoceros</taxon>
    </lineage>
</organism>
<dbReference type="Proteomes" id="UP001054902">
    <property type="component" value="Unassembled WGS sequence"/>
</dbReference>
<reference evidence="7 8" key="1">
    <citation type="journal article" date="2021" name="Sci. Rep.">
        <title>The genome of the diatom Chaetoceros tenuissimus carries an ancient integrated fragment of an extant virus.</title>
        <authorList>
            <person name="Hongo Y."/>
            <person name="Kimura K."/>
            <person name="Takaki Y."/>
            <person name="Yoshida Y."/>
            <person name="Baba S."/>
            <person name="Kobayashi G."/>
            <person name="Nagasaki K."/>
            <person name="Hano T."/>
            <person name="Tomaru Y."/>
        </authorList>
    </citation>
    <scope>NUCLEOTIDE SEQUENCE [LARGE SCALE GENOMIC DNA]</scope>
    <source>
        <strain evidence="7 8">NIES-3715</strain>
    </source>
</reference>
<dbReference type="GO" id="GO:0005783">
    <property type="term" value="C:endoplasmic reticulum"/>
    <property type="evidence" value="ECO:0007669"/>
    <property type="project" value="TreeGrafter"/>
</dbReference>
<keyword evidence="4" id="KW-0560">Oxidoreductase</keyword>
<evidence type="ECO:0000256" key="2">
    <source>
        <dbReference type="ARBA" id="ARBA00022723"/>
    </source>
</evidence>
<dbReference type="GO" id="GO:0005506">
    <property type="term" value="F:iron ion binding"/>
    <property type="evidence" value="ECO:0007669"/>
    <property type="project" value="InterPro"/>
</dbReference>
<dbReference type="GO" id="GO:0004656">
    <property type="term" value="F:procollagen-proline 4-dioxygenase activity"/>
    <property type="evidence" value="ECO:0007669"/>
    <property type="project" value="TreeGrafter"/>
</dbReference>
<accession>A0AAD3H3K2</accession>
<dbReference type="InterPro" id="IPR006620">
    <property type="entry name" value="Pro_4_hyd_alph"/>
</dbReference>
<keyword evidence="2" id="KW-0479">Metal-binding</keyword>
<evidence type="ECO:0000256" key="3">
    <source>
        <dbReference type="ARBA" id="ARBA00022964"/>
    </source>
</evidence>
<evidence type="ECO:0000256" key="1">
    <source>
        <dbReference type="ARBA" id="ARBA00001961"/>
    </source>
</evidence>
<dbReference type="SUPFAM" id="SSF51197">
    <property type="entry name" value="Clavaminate synthase-like"/>
    <property type="match status" value="1"/>
</dbReference>
<dbReference type="SMART" id="SM00702">
    <property type="entry name" value="P4Hc"/>
    <property type="match status" value="1"/>
</dbReference>
<sequence>MTTSSKGCSASTKGECWKIEDTEESQSSSVDTNEAFMNMLGFGFDELTSLDVDEERVEIVDIPKTKQEFDLCRCHPIALPMKCSRHHLDPENCFALIIDDVLSESKCQTLKELASTGFRYITEASHKAPDGTTYTVQIQNPNPHKLSAIDTLHNPSSSSTSTDPATMILDEIYDKIKMVLAQNKSFHKYMKRQKLKEIKGLNPRMRVLRYDAKDNDLFSAHFDATTFVSVGGKRMQSHITVLLYLNDGGGEDFDGGETLYLNFHNSISNKTQNDSDAIKITPKTGQVVLFEHDLYHSGAPLLFGTKYVMRTDILFDDVQNEDIEEEEAFRSTEPIEKEDTEQSHVLVSDICNLLGVPQDAKDILRDVDILNCTCESILSTGITMIKTMIIDAGIEHELASRLMKHIVESVKK</sequence>
<evidence type="ECO:0000313" key="7">
    <source>
        <dbReference type="EMBL" id="GFH48783.1"/>
    </source>
</evidence>
<dbReference type="Gene3D" id="2.60.120.620">
    <property type="entry name" value="q2cbj1_9rhob like domain"/>
    <property type="match status" value="1"/>
</dbReference>
<evidence type="ECO:0000313" key="8">
    <source>
        <dbReference type="Proteomes" id="UP001054902"/>
    </source>
</evidence>
<evidence type="ECO:0000259" key="6">
    <source>
        <dbReference type="SMART" id="SM00702"/>
    </source>
</evidence>
<evidence type="ECO:0000256" key="4">
    <source>
        <dbReference type="ARBA" id="ARBA00023002"/>
    </source>
</evidence>
<keyword evidence="5" id="KW-0408">Iron</keyword>
<dbReference type="InterPro" id="IPR044862">
    <property type="entry name" value="Pro_4_hyd_alph_FE2OG_OXY"/>
</dbReference>
<keyword evidence="8" id="KW-1185">Reference proteome</keyword>
<dbReference type="GO" id="GO:0031418">
    <property type="term" value="F:L-ascorbic acid binding"/>
    <property type="evidence" value="ECO:0007669"/>
    <property type="project" value="InterPro"/>
</dbReference>
<comment type="cofactor">
    <cofactor evidence="1">
        <name>L-ascorbate</name>
        <dbReference type="ChEBI" id="CHEBI:38290"/>
    </cofactor>
</comment>